<feature type="region of interest" description="Disordered" evidence="1">
    <location>
        <begin position="258"/>
        <end position="292"/>
    </location>
</feature>
<reference evidence="2" key="2">
    <citation type="submission" date="2021-01" db="EMBL/GenBank/DDBJ databases">
        <authorList>
            <person name="Hahn C.R."/>
            <person name="Youssef N.H."/>
            <person name="Elshahed M."/>
        </authorList>
    </citation>
    <scope>NUCLEOTIDE SEQUENCE</scope>
    <source>
        <strain evidence="2">Zod_Metabat.24</strain>
    </source>
</reference>
<sequence length="354" mass="40769">MPIEPIGWMLDSLQMLQAEKFAFESEKGINEVLSILDYVKESCDKLLDKLSIKKPDYEKREYVSAITEELEMLKTGAQYIDKLMIDLLEKRREKREERRDKIKSYIKEIDFSNEDIETKTIQILEKVTDSVIDFVDNVDKGEITFWEDDTTKTENQFNAIIGFAEKIRNLTPNLQNWFDKESEKLDSEREGREENKSTKENVEGLTKAADDLELAHASLMETIESLRRVNETIKTVSQENKFFNIDESLNRLQKRIDEMTGGEGASSETEEKMSSKTSDSPEKAGQGVSHDDLGIEIRDSKRSIISEIDSVKSALEALIKEIEKKAMTFDQIYKKLCVTIVREHRNATGRIIGK</sequence>
<comment type="caution">
    <text evidence="2">The sequence shown here is derived from an EMBL/GenBank/DDBJ whole genome shotgun (WGS) entry which is preliminary data.</text>
</comment>
<protein>
    <submittedName>
        <fullName evidence="2">Uncharacterized protein</fullName>
    </submittedName>
</protein>
<reference evidence="2" key="1">
    <citation type="journal article" date="2021" name="Environ. Microbiol.">
        <title>Genomic characterization of three novel Desulfobacterota classes expand the metabolic and phylogenetic diversity of the phylum.</title>
        <authorList>
            <person name="Murphy C.L."/>
            <person name="Biggerstaff J."/>
            <person name="Eichhorn A."/>
            <person name="Ewing E."/>
            <person name="Shahan R."/>
            <person name="Soriano D."/>
            <person name="Stewart S."/>
            <person name="VanMol K."/>
            <person name="Walker R."/>
            <person name="Walters P."/>
            <person name="Elshahed M.S."/>
            <person name="Youssef N.H."/>
        </authorList>
    </citation>
    <scope>NUCLEOTIDE SEQUENCE</scope>
    <source>
        <strain evidence="2">Zod_Metabat.24</strain>
    </source>
</reference>
<evidence type="ECO:0000313" key="3">
    <source>
        <dbReference type="Proteomes" id="UP000809273"/>
    </source>
</evidence>
<gene>
    <name evidence="2" type="ORF">JW984_14225</name>
</gene>
<dbReference type="EMBL" id="JAFGIX010000075">
    <property type="protein sequence ID" value="MBN1574352.1"/>
    <property type="molecule type" value="Genomic_DNA"/>
</dbReference>
<dbReference type="Proteomes" id="UP000809273">
    <property type="component" value="Unassembled WGS sequence"/>
</dbReference>
<accession>A0A9D8PRP9</accession>
<evidence type="ECO:0000256" key="1">
    <source>
        <dbReference type="SAM" id="MobiDB-lite"/>
    </source>
</evidence>
<feature type="compositionally biased region" description="Basic and acidic residues" evidence="1">
    <location>
        <begin position="269"/>
        <end position="282"/>
    </location>
</feature>
<feature type="region of interest" description="Disordered" evidence="1">
    <location>
        <begin position="182"/>
        <end position="203"/>
    </location>
</feature>
<dbReference type="AlphaFoldDB" id="A0A9D8PRP9"/>
<organism evidence="2 3">
    <name type="scientific">Candidatus Zymogenus saltonus</name>
    <dbReference type="NCBI Taxonomy" id="2844893"/>
    <lineage>
        <taxon>Bacteria</taxon>
        <taxon>Deltaproteobacteria</taxon>
        <taxon>Candidatus Zymogenia</taxon>
        <taxon>Candidatus Zymogeniales</taxon>
        <taxon>Candidatus Zymogenaceae</taxon>
        <taxon>Candidatus Zymogenus</taxon>
    </lineage>
</organism>
<proteinExistence type="predicted"/>
<name>A0A9D8PRP9_9DELT</name>
<evidence type="ECO:0000313" key="2">
    <source>
        <dbReference type="EMBL" id="MBN1574352.1"/>
    </source>
</evidence>